<protein>
    <submittedName>
        <fullName evidence="2">Polyketide cyclase/dehydrase/lipid transport protein</fullName>
    </submittedName>
</protein>
<dbReference type="Gene3D" id="3.30.530.20">
    <property type="match status" value="1"/>
</dbReference>
<dbReference type="AlphaFoldDB" id="A0A318J7S1"/>
<evidence type="ECO:0000256" key="1">
    <source>
        <dbReference type="SAM" id="SignalP"/>
    </source>
</evidence>
<keyword evidence="1" id="KW-0732">Signal</keyword>
<organism evidence="2 3">
    <name type="scientific">Undibacterium pigrum</name>
    <dbReference type="NCBI Taxonomy" id="401470"/>
    <lineage>
        <taxon>Bacteria</taxon>
        <taxon>Pseudomonadati</taxon>
        <taxon>Pseudomonadota</taxon>
        <taxon>Betaproteobacteria</taxon>
        <taxon>Burkholderiales</taxon>
        <taxon>Oxalobacteraceae</taxon>
        <taxon>Undibacterium</taxon>
    </lineage>
</organism>
<accession>A0A318J7S1</accession>
<gene>
    <name evidence="2" type="ORF">DFR42_104184</name>
</gene>
<evidence type="ECO:0000313" key="2">
    <source>
        <dbReference type="EMBL" id="PXX43183.1"/>
    </source>
</evidence>
<dbReference type="SUPFAM" id="SSF55961">
    <property type="entry name" value="Bet v1-like"/>
    <property type="match status" value="1"/>
</dbReference>
<reference evidence="2 3" key="1">
    <citation type="submission" date="2018-05" db="EMBL/GenBank/DDBJ databases">
        <title>Genomic Encyclopedia of Type Strains, Phase IV (KMG-IV): sequencing the most valuable type-strain genomes for metagenomic binning, comparative biology and taxonomic classification.</title>
        <authorList>
            <person name="Goeker M."/>
        </authorList>
    </citation>
    <scope>NUCLEOTIDE SEQUENCE [LARGE SCALE GENOMIC DNA]</scope>
    <source>
        <strain evidence="2 3">DSM 19792</strain>
    </source>
</reference>
<dbReference type="RefSeq" id="WP_110255728.1">
    <property type="nucleotide sequence ID" value="NZ_QJKB01000004.1"/>
</dbReference>
<dbReference type="InterPro" id="IPR023393">
    <property type="entry name" value="START-like_dom_sf"/>
</dbReference>
<name>A0A318J7S1_9BURK</name>
<comment type="caution">
    <text evidence="2">The sequence shown here is derived from an EMBL/GenBank/DDBJ whole genome shotgun (WGS) entry which is preliminary data.</text>
</comment>
<dbReference type="OrthoDB" id="8704180at2"/>
<sequence>MKHKAVLIGITSGLLLATAAHAAQLDASKFNETEVQLIDQSKPDSNGKTFAAGTILNAPLAKVCATIQAYEDYPSFMPNTAKAKVTRQPDESALVDFTLNLPLGKVKKYRLKMTPKVSPVTCHLSWKLQPWEGLKQEETIADTSGYWELSALTSNPGKTVVRYQVFTDPGPVPMGLGWIVDSMSKDSIPKMMDALRNKLR</sequence>
<evidence type="ECO:0000313" key="3">
    <source>
        <dbReference type="Proteomes" id="UP000247792"/>
    </source>
</evidence>
<dbReference type="EMBL" id="QJKB01000004">
    <property type="protein sequence ID" value="PXX43183.1"/>
    <property type="molecule type" value="Genomic_DNA"/>
</dbReference>
<dbReference type="Proteomes" id="UP000247792">
    <property type="component" value="Unassembled WGS sequence"/>
</dbReference>
<keyword evidence="3" id="KW-1185">Reference proteome</keyword>
<feature type="chain" id="PRO_5016234156" evidence="1">
    <location>
        <begin position="23"/>
        <end position="200"/>
    </location>
</feature>
<feature type="signal peptide" evidence="1">
    <location>
        <begin position="1"/>
        <end position="22"/>
    </location>
</feature>
<proteinExistence type="predicted"/>